<accession>A0ABQ2FRI5</accession>
<keyword evidence="2" id="KW-1185">Reference proteome</keyword>
<organism evidence="1 2">
    <name type="scientific">Deinococcus radiotolerans</name>
    <dbReference type="NCBI Taxonomy" id="1309407"/>
    <lineage>
        <taxon>Bacteria</taxon>
        <taxon>Thermotogati</taxon>
        <taxon>Deinococcota</taxon>
        <taxon>Deinococci</taxon>
        <taxon>Deinococcales</taxon>
        <taxon>Deinococcaceae</taxon>
        <taxon>Deinococcus</taxon>
    </lineage>
</organism>
<reference evidence="2" key="1">
    <citation type="journal article" date="2019" name="Int. J. Syst. Evol. Microbiol.">
        <title>The Global Catalogue of Microorganisms (GCM) 10K type strain sequencing project: providing services to taxonomists for standard genome sequencing and annotation.</title>
        <authorList>
            <consortium name="The Broad Institute Genomics Platform"/>
            <consortium name="The Broad Institute Genome Sequencing Center for Infectious Disease"/>
            <person name="Wu L."/>
            <person name="Ma J."/>
        </authorList>
    </citation>
    <scope>NUCLEOTIDE SEQUENCE [LARGE SCALE GENOMIC DNA]</scope>
    <source>
        <strain evidence="2">JCM 19173</strain>
    </source>
</reference>
<dbReference type="Proteomes" id="UP000604341">
    <property type="component" value="Unassembled WGS sequence"/>
</dbReference>
<comment type="caution">
    <text evidence="1">The sequence shown here is derived from an EMBL/GenBank/DDBJ whole genome shotgun (WGS) entry which is preliminary data.</text>
</comment>
<gene>
    <name evidence="1" type="ORF">GCM10010844_43350</name>
</gene>
<evidence type="ECO:0000313" key="2">
    <source>
        <dbReference type="Proteomes" id="UP000604341"/>
    </source>
</evidence>
<name>A0ABQ2FRI5_9DEIO</name>
<evidence type="ECO:0000313" key="1">
    <source>
        <dbReference type="EMBL" id="GGL19708.1"/>
    </source>
</evidence>
<sequence>MHDTALWAMAKYLAEVDFRVRCQSGEDPPAAWAGTSQRLSEMLDATGYNLSFFAPEVTAMKRALLRPARAAERAL</sequence>
<protein>
    <submittedName>
        <fullName evidence="1">Uncharacterized protein</fullName>
    </submittedName>
</protein>
<dbReference type="EMBL" id="BMPE01000034">
    <property type="protein sequence ID" value="GGL19708.1"/>
    <property type="molecule type" value="Genomic_DNA"/>
</dbReference>
<proteinExistence type="predicted"/>